<dbReference type="SUPFAM" id="SSF55826">
    <property type="entry name" value="YbaK/ProRS associated domain"/>
    <property type="match status" value="1"/>
</dbReference>
<name>A0ABP9QTA0_9RHOO</name>
<gene>
    <name evidence="6" type="primary">ybaK</name>
    <name evidence="6" type="ORF">GCM10025770_25080</name>
</gene>
<dbReference type="InterPro" id="IPR036754">
    <property type="entry name" value="YbaK/aa-tRNA-synt-asso_dom_sf"/>
</dbReference>
<accession>A0ABP9QTA0</accession>
<evidence type="ECO:0000256" key="4">
    <source>
        <dbReference type="PIRNR" id="PIRNR006181"/>
    </source>
</evidence>
<dbReference type="NCBIfam" id="TIGR00011">
    <property type="entry name" value="YbaK_EbsC"/>
    <property type="match status" value="1"/>
</dbReference>
<proteinExistence type="inferred from homology"/>
<comment type="similarity">
    <text evidence="1 4">Belongs to the prolyl-tRNA editing family. YbaK/EbsC subfamily.</text>
</comment>
<dbReference type="PIRSF" id="PIRSF006181">
    <property type="entry name" value="EbsC_YbaK"/>
    <property type="match status" value="1"/>
</dbReference>
<dbReference type="InterPro" id="IPR004369">
    <property type="entry name" value="Prolyl-tRNA_editing_YbaK/EbsC"/>
</dbReference>
<dbReference type="Gene3D" id="3.90.960.10">
    <property type="entry name" value="YbaK/aminoacyl-tRNA synthetase-associated domain"/>
    <property type="match status" value="1"/>
</dbReference>
<dbReference type="RefSeq" id="WP_345533322.1">
    <property type="nucleotide sequence ID" value="NZ_BAABLD010000008.1"/>
</dbReference>
<dbReference type="PANTHER" id="PTHR30411">
    <property type="entry name" value="CYTOPLASMIC PROTEIN"/>
    <property type="match status" value="1"/>
</dbReference>
<reference evidence="7" key="1">
    <citation type="journal article" date="2019" name="Int. J. Syst. Evol. Microbiol.">
        <title>The Global Catalogue of Microorganisms (GCM) 10K type strain sequencing project: providing services to taxonomists for standard genome sequencing and annotation.</title>
        <authorList>
            <consortium name="The Broad Institute Genomics Platform"/>
            <consortium name="The Broad Institute Genome Sequencing Center for Infectious Disease"/>
            <person name="Wu L."/>
            <person name="Ma J."/>
        </authorList>
    </citation>
    <scope>NUCLEOTIDE SEQUENCE [LARGE SCALE GENOMIC DNA]</scope>
    <source>
        <strain evidence="7">JCM 18715</strain>
    </source>
</reference>
<keyword evidence="7" id="KW-1185">Reference proteome</keyword>
<comment type="caution">
    <text evidence="6">The sequence shown here is derived from an EMBL/GenBank/DDBJ whole genome shotgun (WGS) entry which is preliminary data.</text>
</comment>
<evidence type="ECO:0000256" key="1">
    <source>
        <dbReference type="ARBA" id="ARBA00009798"/>
    </source>
</evidence>
<dbReference type="CDD" id="cd00002">
    <property type="entry name" value="YbaK_deacylase"/>
    <property type="match status" value="1"/>
</dbReference>
<evidence type="ECO:0000313" key="6">
    <source>
        <dbReference type="EMBL" id="GAA5167058.1"/>
    </source>
</evidence>
<protein>
    <recommendedName>
        <fullName evidence="4">Cys-tRNA(Pro)/Cys-tRNA(Cys) deacylase</fullName>
        <ecNumber evidence="4">4.2.-.-</ecNumber>
    </recommendedName>
</protein>
<sequence>MTDKPPVTAAVRVLREHKVAFTDHLYAYEEKGGTAVSSRELGVDEHAVIKTLIMEDENKRPLIVLMHGDREVSTKNLARLIGVKTISPCNPEVANRHSGYMVGGTSPFGTKKAMPIYMQESIAALPKIYINGGKRGYLVGIAPQLVIDILKPTLADIAA</sequence>
<evidence type="ECO:0000259" key="5">
    <source>
        <dbReference type="Pfam" id="PF04073"/>
    </source>
</evidence>
<feature type="domain" description="YbaK/aminoacyl-tRNA synthetase-associated" evidence="5">
    <location>
        <begin position="38"/>
        <end position="145"/>
    </location>
</feature>
<dbReference type="Pfam" id="PF04073">
    <property type="entry name" value="tRNA_edit"/>
    <property type="match status" value="1"/>
</dbReference>
<keyword evidence="3 4" id="KW-0456">Lyase</keyword>
<dbReference type="InterPro" id="IPR007214">
    <property type="entry name" value="YbaK/aa-tRNA-synth-assoc-dom"/>
</dbReference>
<dbReference type="EC" id="4.2.-.-" evidence="4"/>
<evidence type="ECO:0000313" key="7">
    <source>
        <dbReference type="Proteomes" id="UP001500547"/>
    </source>
</evidence>
<dbReference type="Proteomes" id="UP001500547">
    <property type="component" value="Unassembled WGS sequence"/>
</dbReference>
<evidence type="ECO:0000256" key="3">
    <source>
        <dbReference type="ARBA" id="ARBA00023239"/>
    </source>
</evidence>
<evidence type="ECO:0000256" key="2">
    <source>
        <dbReference type="ARBA" id="ARBA00022917"/>
    </source>
</evidence>
<dbReference type="EMBL" id="BAABLD010000008">
    <property type="protein sequence ID" value="GAA5167058.1"/>
    <property type="molecule type" value="Genomic_DNA"/>
</dbReference>
<keyword evidence="2 4" id="KW-0648">Protein biosynthesis</keyword>
<organism evidence="6 7">
    <name type="scientific">Viridibacterium curvum</name>
    <dbReference type="NCBI Taxonomy" id="1101404"/>
    <lineage>
        <taxon>Bacteria</taxon>
        <taxon>Pseudomonadati</taxon>
        <taxon>Pseudomonadota</taxon>
        <taxon>Betaproteobacteria</taxon>
        <taxon>Rhodocyclales</taxon>
        <taxon>Rhodocyclaceae</taxon>
        <taxon>Viridibacterium</taxon>
    </lineage>
</organism>
<dbReference type="PANTHER" id="PTHR30411:SF0">
    <property type="entry name" value="CYS-TRNA(PRO)_CYS-TRNA(CYS) DEACYLASE YBAK"/>
    <property type="match status" value="1"/>
</dbReference>